<organism evidence="2 3">
    <name type="scientific">Candidatus Auribacter fodinae</name>
    <dbReference type="NCBI Taxonomy" id="2093366"/>
    <lineage>
        <taxon>Bacteria</taxon>
        <taxon>Pseudomonadati</taxon>
        <taxon>Candidatus Auribacterota</taxon>
        <taxon>Candidatus Auribacteria</taxon>
        <taxon>Candidatus Auribacterales</taxon>
        <taxon>Candidatus Auribacteraceae</taxon>
        <taxon>Candidatus Auribacter</taxon>
    </lineage>
</organism>
<keyword evidence="1" id="KW-0732">Signal</keyword>
<dbReference type="AlphaFoldDB" id="A0A3A4QV25"/>
<name>A0A3A4QV25_9BACT</name>
<accession>A0A3A4QV25</accession>
<dbReference type="Proteomes" id="UP000266426">
    <property type="component" value="Unassembled WGS sequence"/>
</dbReference>
<protein>
    <submittedName>
        <fullName evidence="2">PEP-CTERM sorting domain-containing protein</fullName>
    </submittedName>
</protein>
<dbReference type="NCBIfam" id="TIGR02595">
    <property type="entry name" value="PEP_CTERM"/>
    <property type="match status" value="1"/>
</dbReference>
<comment type="caution">
    <text evidence="2">The sequence shown here is derived from an EMBL/GenBank/DDBJ whole genome shotgun (WGS) entry which is preliminary data.</text>
</comment>
<gene>
    <name evidence="2" type="ORF">C4541_09495</name>
</gene>
<evidence type="ECO:0000313" key="3">
    <source>
        <dbReference type="Proteomes" id="UP000266426"/>
    </source>
</evidence>
<evidence type="ECO:0000313" key="2">
    <source>
        <dbReference type="EMBL" id="RJP57815.1"/>
    </source>
</evidence>
<dbReference type="EMBL" id="QZJZ01000074">
    <property type="protein sequence ID" value="RJP57815.1"/>
    <property type="molecule type" value="Genomic_DNA"/>
</dbReference>
<feature type="signal peptide" evidence="1">
    <location>
        <begin position="1"/>
        <end position="21"/>
    </location>
</feature>
<evidence type="ECO:0000256" key="1">
    <source>
        <dbReference type="SAM" id="SignalP"/>
    </source>
</evidence>
<dbReference type="InterPro" id="IPR013424">
    <property type="entry name" value="Ice-binding_C"/>
</dbReference>
<proteinExistence type="predicted"/>
<sequence length="286" mass="31108">MKRIISSLFIVLFSLAAASFAAEITLSENFSGYATVADMEANGWDVNVYNHRSQTPYYNYSLSTNSFAITDMYYGTEDFKYGAGRILLQADYRLPAAIDGNFSLSMDLSWLAPSNANKQEMWLMFLSPNGGHITGAQYHDSSATSQGLLYSRFYNLGSTPATYTENATNWGVATGNGAATMTITRENGILTVRNELTEANGSPVGSNPPAAQVSTSTYASQDFQIITIFFDAYEGSTMGDMFVHNVEFTGESSTYQPPVAVPEPASVILLLLACASNFVRKLSGKR</sequence>
<reference evidence="2 3" key="1">
    <citation type="journal article" date="2017" name="ISME J.">
        <title>Energy and carbon metabolisms in a deep terrestrial subsurface fluid microbial community.</title>
        <authorList>
            <person name="Momper L."/>
            <person name="Jungbluth S.P."/>
            <person name="Lee M.D."/>
            <person name="Amend J.P."/>
        </authorList>
    </citation>
    <scope>NUCLEOTIDE SEQUENCE [LARGE SCALE GENOMIC DNA]</scope>
    <source>
        <strain evidence="2">SURF_26</strain>
    </source>
</reference>
<feature type="chain" id="PRO_5017284368" evidence="1">
    <location>
        <begin position="22"/>
        <end position="286"/>
    </location>
</feature>